<comment type="caution">
    <text evidence="3">The sequence shown here is derived from an EMBL/GenBank/DDBJ whole genome shotgun (WGS) entry which is preliminary data.</text>
</comment>
<protein>
    <recommendedName>
        <fullName evidence="5">PknH-like extracellular domain-containing protein</fullName>
    </recommendedName>
</protein>
<evidence type="ECO:0000313" key="3">
    <source>
        <dbReference type="EMBL" id="NYF39148.1"/>
    </source>
</evidence>
<evidence type="ECO:0000256" key="2">
    <source>
        <dbReference type="SAM" id="SignalP"/>
    </source>
</evidence>
<feature type="signal peptide" evidence="2">
    <location>
        <begin position="1"/>
        <end position="30"/>
    </location>
</feature>
<evidence type="ECO:0000313" key="4">
    <source>
        <dbReference type="Proteomes" id="UP000576393"/>
    </source>
</evidence>
<name>A0A852UU83_9ACTN</name>
<reference evidence="3 4" key="1">
    <citation type="submission" date="2020-07" db="EMBL/GenBank/DDBJ databases">
        <title>Sequencing the genomes of 1000 actinobacteria strains.</title>
        <authorList>
            <person name="Klenk H.-P."/>
        </authorList>
    </citation>
    <scope>NUCLEOTIDE SEQUENCE [LARGE SCALE GENOMIC DNA]</scope>
    <source>
        <strain evidence="3 4">DSM 45763</strain>
    </source>
</reference>
<feature type="region of interest" description="Disordered" evidence="1">
    <location>
        <begin position="58"/>
        <end position="77"/>
    </location>
</feature>
<dbReference type="Proteomes" id="UP000576393">
    <property type="component" value="Unassembled WGS sequence"/>
</dbReference>
<evidence type="ECO:0000256" key="1">
    <source>
        <dbReference type="SAM" id="MobiDB-lite"/>
    </source>
</evidence>
<keyword evidence="4" id="KW-1185">Reference proteome</keyword>
<evidence type="ECO:0008006" key="5">
    <source>
        <dbReference type="Google" id="ProtNLM"/>
    </source>
</evidence>
<proteinExistence type="predicted"/>
<sequence>MGRRTRTPGIRAAAAVAVCGLLAVAPIACGTGPARYTRADARAEQARLRGLLPLQEDMPEGFSARPRDGWRPPFRAENPECRTVLNMAGGGSPRRTTEPRVTVTYQGDDVGELAGVALVSYTGAGAALRFAEISDALDGCPVAAGPLAGRGTSLRVSPLEVDVPGDVRAGRLRGRLNGYPYELHVVFARVGNTVVSLVHSGMAGIDEESTRRLARIVVGRLSA</sequence>
<feature type="chain" id="PRO_5032391500" description="PknH-like extracellular domain-containing protein" evidence="2">
    <location>
        <begin position="31"/>
        <end position="223"/>
    </location>
</feature>
<dbReference type="EMBL" id="JACCCO010000001">
    <property type="protein sequence ID" value="NYF39148.1"/>
    <property type="molecule type" value="Genomic_DNA"/>
</dbReference>
<dbReference type="AlphaFoldDB" id="A0A852UU83"/>
<dbReference type="RefSeq" id="WP_179818796.1">
    <property type="nucleotide sequence ID" value="NZ_JACCCO010000001.1"/>
</dbReference>
<keyword evidence="2" id="KW-0732">Signal</keyword>
<organism evidence="3 4">
    <name type="scientific">Streptosporangium sandarakinum</name>
    <dbReference type="NCBI Taxonomy" id="1260955"/>
    <lineage>
        <taxon>Bacteria</taxon>
        <taxon>Bacillati</taxon>
        <taxon>Actinomycetota</taxon>
        <taxon>Actinomycetes</taxon>
        <taxon>Streptosporangiales</taxon>
        <taxon>Streptosporangiaceae</taxon>
        <taxon>Streptosporangium</taxon>
    </lineage>
</organism>
<gene>
    <name evidence="3" type="ORF">HDA43_001307</name>
</gene>
<accession>A0A852UU83</accession>